<feature type="region of interest" description="Disordered" evidence="1">
    <location>
        <begin position="375"/>
        <end position="465"/>
    </location>
</feature>
<dbReference type="Proteomes" id="UP001265746">
    <property type="component" value="Unassembled WGS sequence"/>
</dbReference>
<dbReference type="EMBL" id="JAUJFL010000001">
    <property type="protein sequence ID" value="KAK2614045.1"/>
    <property type="molecule type" value="Genomic_DNA"/>
</dbReference>
<organism evidence="2 3">
    <name type="scientific">Phomopsis amygdali</name>
    <name type="common">Fusicoccum amygdali</name>
    <dbReference type="NCBI Taxonomy" id="1214568"/>
    <lineage>
        <taxon>Eukaryota</taxon>
        <taxon>Fungi</taxon>
        <taxon>Dikarya</taxon>
        <taxon>Ascomycota</taxon>
        <taxon>Pezizomycotina</taxon>
        <taxon>Sordariomycetes</taxon>
        <taxon>Sordariomycetidae</taxon>
        <taxon>Diaporthales</taxon>
        <taxon>Diaporthaceae</taxon>
        <taxon>Diaporthe</taxon>
    </lineage>
</organism>
<evidence type="ECO:0000313" key="3">
    <source>
        <dbReference type="Proteomes" id="UP001265746"/>
    </source>
</evidence>
<sequence>MSFQVSPFSLIVGFAARSSQIWPCVTFFLCFPRTVISSHCLSAYLSLCFECSQFAGRSSIPCYLPHTSGRHEEVLHIITTKMGSSGVQVSHGWLDTIKALLFPCSDSKDPRSESVSGVFGTHSMDDSLMRREALNRQGLPEKNYYQVYYDQPAPMPPPRAQRQRSLSMGKVRKESKRAAAKQGDIGWIDRNFRSGKRKAPRPMISNPFDFQHTGTGAVNFMTSTADLPRSAPPFRPLELSIYQADEQISPLLPYFTQNTAPSPPQRALTRDTFDEDASTLAHSRSYSSQSFHIPRRPVNDVASFTTATSSNGDSPPRIPPRARTRPRAYTSPSVEAIVERIASAMIEKEKLDMEIESVKERQSFCLSRPSSIYGLAEDEEPMPPVPLMPPSGPSFAERLSIDRPRTAPSTRSTFDINPPFPPPPPPRNQHRSQSIDEPRAQQEPPSAPPRPVPESAFNSHPPWRSPQIIDNSVNISVPLAPPLPLILRPPLRKKKSFSRVSSWLFPAGVEDREQVPSPQHRREVSLDSVTNAPRALTDRDGFYQTLPPSAVFSGRRSSFGSMSDITRSQTHSVYSTDEDPFIGPGTTTATSNWSPGSTPPEAARRKDSASTSGYMSGHSASLSLSRTGTFGSRDRPVDGVALQGPRPTSVGVAF</sequence>
<feature type="region of interest" description="Disordered" evidence="1">
    <location>
        <begin position="570"/>
        <end position="654"/>
    </location>
</feature>
<feature type="compositionally biased region" description="Polar residues" evidence="1">
    <location>
        <begin position="304"/>
        <end position="313"/>
    </location>
</feature>
<feature type="compositionally biased region" description="Pro residues" evidence="1">
    <location>
        <begin position="418"/>
        <end position="427"/>
    </location>
</feature>
<gene>
    <name evidence="2" type="ORF">N8I77_000905</name>
</gene>
<accession>A0AAD9SRS4</accession>
<name>A0AAD9SRS4_PHOAM</name>
<feature type="region of interest" description="Disordered" evidence="1">
    <location>
        <begin position="505"/>
        <end position="542"/>
    </location>
</feature>
<comment type="caution">
    <text evidence="2">The sequence shown here is derived from an EMBL/GenBank/DDBJ whole genome shotgun (WGS) entry which is preliminary data.</text>
</comment>
<feature type="compositionally biased region" description="Polar residues" evidence="1">
    <location>
        <begin position="609"/>
        <end position="630"/>
    </location>
</feature>
<protein>
    <submittedName>
        <fullName evidence="2">Uncharacterized protein</fullName>
    </submittedName>
</protein>
<evidence type="ECO:0000313" key="2">
    <source>
        <dbReference type="EMBL" id="KAK2614045.1"/>
    </source>
</evidence>
<reference evidence="2" key="1">
    <citation type="submission" date="2023-06" db="EMBL/GenBank/DDBJ databases">
        <authorList>
            <person name="Noh H."/>
        </authorList>
    </citation>
    <scope>NUCLEOTIDE SEQUENCE</scope>
    <source>
        <strain evidence="2">DUCC20226</strain>
    </source>
</reference>
<proteinExistence type="predicted"/>
<feature type="compositionally biased region" description="Basic and acidic residues" evidence="1">
    <location>
        <begin position="509"/>
        <end position="525"/>
    </location>
</feature>
<feature type="region of interest" description="Disordered" evidence="1">
    <location>
        <begin position="152"/>
        <end position="182"/>
    </location>
</feature>
<feature type="compositionally biased region" description="Polar residues" evidence="1">
    <location>
        <begin position="585"/>
        <end position="596"/>
    </location>
</feature>
<evidence type="ECO:0000256" key="1">
    <source>
        <dbReference type="SAM" id="MobiDB-lite"/>
    </source>
</evidence>
<feature type="compositionally biased region" description="Pro residues" evidence="1">
    <location>
        <begin position="382"/>
        <end position="392"/>
    </location>
</feature>
<keyword evidence="3" id="KW-1185">Reference proteome</keyword>
<dbReference type="AlphaFoldDB" id="A0AAD9SRS4"/>
<feature type="region of interest" description="Disordered" evidence="1">
    <location>
        <begin position="304"/>
        <end position="331"/>
    </location>
</feature>